<dbReference type="InterPro" id="IPR005902">
    <property type="entry name" value="HU_DNA-bd_put"/>
</dbReference>
<dbReference type="Pfam" id="PF18291">
    <property type="entry name" value="HU-HIG"/>
    <property type="match status" value="1"/>
</dbReference>
<name>A0ABR6KMS6_9BACT</name>
<keyword evidence="1" id="KW-0238">DNA-binding</keyword>
<dbReference type="InterPro" id="IPR041607">
    <property type="entry name" value="HU-HIG"/>
</dbReference>
<evidence type="ECO:0000259" key="2">
    <source>
        <dbReference type="Pfam" id="PF18291"/>
    </source>
</evidence>
<dbReference type="EMBL" id="JACHOC010000004">
    <property type="protein sequence ID" value="MBB4622750.1"/>
    <property type="molecule type" value="Genomic_DNA"/>
</dbReference>
<evidence type="ECO:0000313" key="3">
    <source>
        <dbReference type="EMBL" id="MBB4622750.1"/>
    </source>
</evidence>
<comment type="caution">
    <text evidence="3">The sequence shown here is derived from an EMBL/GenBank/DDBJ whole genome shotgun (WGS) entry which is preliminary data.</text>
</comment>
<dbReference type="InterPro" id="IPR010992">
    <property type="entry name" value="IHF-like_DNA-bd_dom_sf"/>
</dbReference>
<keyword evidence="4" id="KW-1185">Reference proteome</keyword>
<evidence type="ECO:0000256" key="1">
    <source>
        <dbReference type="ARBA" id="ARBA00023125"/>
    </source>
</evidence>
<dbReference type="InterPro" id="IPR036388">
    <property type="entry name" value="WH-like_DNA-bd_sf"/>
</dbReference>
<dbReference type="SUPFAM" id="SSF47729">
    <property type="entry name" value="IHF-like DNA-binding proteins"/>
    <property type="match status" value="1"/>
</dbReference>
<sequence>MAIKFKVYSTPKPNGRAGARLTHARAISRGTYNLEKVCRLISERSAVSSAEVKSVLDSFAWVIELALEDGCHVELDDLGYFSPSLKTVLNKKNENRNMVYVDGINYRCSTSLREKLRAIDLEYVKVKKKPGDWETRRNELVKYMEDWESVTPRTYAEAFGCSRYRATLDLQRFVEEGVLAKVGYRNKVMYLLANNE</sequence>
<proteinExistence type="predicted"/>
<reference evidence="3 4" key="1">
    <citation type="submission" date="2020-08" db="EMBL/GenBank/DDBJ databases">
        <title>Genomic Encyclopedia of Type Strains, Phase IV (KMG-IV): sequencing the most valuable type-strain genomes for metagenomic binning, comparative biology and taxonomic classification.</title>
        <authorList>
            <person name="Goeker M."/>
        </authorList>
    </citation>
    <scope>NUCLEOTIDE SEQUENCE [LARGE SCALE GENOMIC DNA]</scope>
    <source>
        <strain evidence="3 4">DSM 102983</strain>
    </source>
</reference>
<protein>
    <submittedName>
        <fullName evidence="3">Histone-like DNA-binding protein</fullName>
    </submittedName>
</protein>
<dbReference type="Proteomes" id="UP000533637">
    <property type="component" value="Unassembled WGS sequence"/>
</dbReference>
<gene>
    <name evidence="3" type="ORF">GGQ57_002650</name>
</gene>
<dbReference type="Gene3D" id="1.10.10.10">
    <property type="entry name" value="Winged helix-like DNA-binding domain superfamily/Winged helix DNA-binding domain"/>
    <property type="match status" value="1"/>
</dbReference>
<feature type="domain" description="HU" evidence="2">
    <location>
        <begin position="1"/>
        <end position="121"/>
    </location>
</feature>
<evidence type="ECO:0000313" key="4">
    <source>
        <dbReference type="Proteomes" id="UP000533637"/>
    </source>
</evidence>
<dbReference type="RefSeq" id="WP_122375905.1">
    <property type="nucleotide sequence ID" value="NZ_BMPB01000012.1"/>
</dbReference>
<accession>A0ABR6KMS6</accession>
<organism evidence="3 4">
    <name type="scientific">Parabacteroides faecis</name>
    <dbReference type="NCBI Taxonomy" id="1217282"/>
    <lineage>
        <taxon>Bacteria</taxon>
        <taxon>Pseudomonadati</taxon>
        <taxon>Bacteroidota</taxon>
        <taxon>Bacteroidia</taxon>
        <taxon>Bacteroidales</taxon>
        <taxon>Tannerellaceae</taxon>
        <taxon>Parabacteroides</taxon>
    </lineage>
</organism>
<dbReference type="NCBIfam" id="TIGR01201">
    <property type="entry name" value="HU_rel"/>
    <property type="match status" value="1"/>
</dbReference>